<dbReference type="InterPro" id="IPR001296">
    <property type="entry name" value="Glyco_trans_1"/>
</dbReference>
<dbReference type="Gene3D" id="3.40.50.2000">
    <property type="entry name" value="Glycogen Phosphorylase B"/>
    <property type="match status" value="2"/>
</dbReference>
<name>A0A7X2BIA4_9PSED</name>
<evidence type="ECO:0000313" key="2">
    <source>
        <dbReference type="EMBL" id="MQT47220.1"/>
    </source>
</evidence>
<proteinExistence type="predicted"/>
<protein>
    <submittedName>
        <fullName evidence="2">Glycosyltransferase</fullName>
    </submittedName>
</protein>
<keyword evidence="2" id="KW-0808">Transferase</keyword>
<dbReference type="AlphaFoldDB" id="A0A7X2BIA4"/>
<dbReference type="PANTHER" id="PTHR12526">
    <property type="entry name" value="GLYCOSYLTRANSFERASE"/>
    <property type="match status" value="1"/>
</dbReference>
<feature type="domain" description="Glycosyl transferase family 1" evidence="1">
    <location>
        <begin position="197"/>
        <end position="360"/>
    </location>
</feature>
<dbReference type="SUPFAM" id="SSF53756">
    <property type="entry name" value="UDP-Glycosyltransferase/glycogen phosphorylase"/>
    <property type="match status" value="1"/>
</dbReference>
<dbReference type="GO" id="GO:1901135">
    <property type="term" value="P:carbohydrate derivative metabolic process"/>
    <property type="evidence" value="ECO:0007669"/>
    <property type="project" value="UniProtKB-ARBA"/>
</dbReference>
<reference evidence="2 3" key="1">
    <citation type="submission" date="2019-10" db="EMBL/GenBank/DDBJ databases">
        <title>Evaluation of single-gene subtyping targets for Pseudomonas.</title>
        <authorList>
            <person name="Reichler S.J."/>
            <person name="Orsi R.H."/>
            <person name="Wiedmann M."/>
            <person name="Martin N.H."/>
            <person name="Murphy S.I."/>
        </authorList>
    </citation>
    <scope>NUCLEOTIDE SEQUENCE [LARGE SCALE GENOMIC DNA]</scope>
    <source>
        <strain evidence="2 3">FSL R10-3257</strain>
    </source>
</reference>
<gene>
    <name evidence="2" type="ORF">GHO40_10830</name>
</gene>
<dbReference type="EMBL" id="WIWJ01000016">
    <property type="protein sequence ID" value="MQT47220.1"/>
    <property type="molecule type" value="Genomic_DNA"/>
</dbReference>
<accession>A0A7X2BIA4</accession>
<evidence type="ECO:0000259" key="1">
    <source>
        <dbReference type="Pfam" id="PF00534"/>
    </source>
</evidence>
<evidence type="ECO:0000313" key="3">
    <source>
        <dbReference type="Proteomes" id="UP000441404"/>
    </source>
</evidence>
<dbReference type="Proteomes" id="UP000441404">
    <property type="component" value="Unassembled WGS sequence"/>
</dbReference>
<dbReference type="Pfam" id="PF00534">
    <property type="entry name" value="Glycos_transf_1"/>
    <property type="match status" value="1"/>
</dbReference>
<dbReference type="GO" id="GO:0016757">
    <property type="term" value="F:glycosyltransferase activity"/>
    <property type="evidence" value="ECO:0007669"/>
    <property type="project" value="InterPro"/>
</dbReference>
<organism evidence="2 3">
    <name type="scientific">Pseudomonas helleri</name>
    <dbReference type="NCBI Taxonomy" id="1608996"/>
    <lineage>
        <taxon>Bacteria</taxon>
        <taxon>Pseudomonadati</taxon>
        <taxon>Pseudomonadota</taxon>
        <taxon>Gammaproteobacteria</taxon>
        <taxon>Pseudomonadales</taxon>
        <taxon>Pseudomonadaceae</taxon>
        <taxon>Pseudomonas</taxon>
    </lineage>
</organism>
<comment type="caution">
    <text evidence="2">The sequence shown here is derived from an EMBL/GenBank/DDBJ whole genome shotgun (WGS) entry which is preliminary data.</text>
</comment>
<sequence>MRKQGVALLSSPDETTPLRVAHLSTVGLKCGIGEYTRKLMSVYQERGVSNFLLAAEAANEKPTLSGLGIPVDTVWFFDNVTWNSSRIDPRALERLQEWNATHLVIQYHPGYYPAEMLIDFATAAKCQGVVVTVIVHNFVDETAAVMRRLNALGVTLFSHRTTEVLQAKAVGVQLEKVPLAMEFKEGLRAKSLARRDWAVEPPVIVTTGFLRRHKGVVSLIRSMPEVLKKFPGAQLVIQCALYPSEDSESEALICESEIKRLGLADVVRLDTRFLDKDVVLAELAKADLAVLPYEQSNEGGSATAADCMCVGLPLIVSGAEIFDEVRAVVFTVQPTVKAISAGIIEVLSSAELYVTLEQNSIAHAQENSWGNFAGGFLLG</sequence>